<dbReference type="InterPro" id="IPR051094">
    <property type="entry name" value="Diverse_Catalytic_Enzymes"/>
</dbReference>
<evidence type="ECO:0000256" key="2">
    <source>
        <dbReference type="ARBA" id="ARBA00022723"/>
    </source>
</evidence>
<protein>
    <recommendedName>
        <fullName evidence="1">bis(5'-nucleosyl)-tetraphosphatase (symmetrical)</fullName>
        <ecNumber evidence="1">3.6.1.41</ecNumber>
    </recommendedName>
</protein>
<sequence>MNHKDMVIKVQQQMPAKRWNHTLGVMQTAEKLALRFGADVNKALIAATLHDMCKHWPVEQQAEAIRESGEWLDILDYDKQLWHAHAGAYVAARDCEVTDPEILDAIRYHTSGREHMTLLDKVVCLADYIEPGRDFPGVVHMRELAEHSLEEALIAGFDGTIQFLIEKKQIIYPLTVLTRNDLIKEIKLKQQEVIE</sequence>
<keyword evidence="4" id="KW-0378">Hydrolase</keyword>
<dbReference type="RefSeq" id="WP_132418147.1">
    <property type="nucleotide sequence ID" value="NZ_SKFG01000010.1"/>
</dbReference>
<evidence type="ECO:0000259" key="7">
    <source>
        <dbReference type="PROSITE" id="PS51831"/>
    </source>
</evidence>
<proteinExistence type="predicted"/>
<dbReference type="PANTHER" id="PTHR35795">
    <property type="entry name" value="SLR1885 PROTEIN"/>
    <property type="match status" value="1"/>
</dbReference>
<keyword evidence="3" id="KW-0547">Nucleotide-binding</keyword>
<dbReference type="Pfam" id="PF01966">
    <property type="entry name" value="HD"/>
    <property type="match status" value="1"/>
</dbReference>
<dbReference type="GO" id="GO:0008803">
    <property type="term" value="F:bis(5'-nucleosyl)-tetraphosphatase (symmetrical) activity"/>
    <property type="evidence" value="ECO:0007669"/>
    <property type="project" value="UniProtKB-EC"/>
</dbReference>
<dbReference type="SUPFAM" id="SSF109604">
    <property type="entry name" value="HD-domain/PDEase-like"/>
    <property type="match status" value="1"/>
</dbReference>
<comment type="caution">
    <text evidence="8">The sequence shown here is derived from an EMBL/GenBank/DDBJ whole genome shotgun (WGS) entry which is preliminary data.</text>
</comment>
<dbReference type="CDD" id="cd00077">
    <property type="entry name" value="HDc"/>
    <property type="match status" value="1"/>
</dbReference>
<dbReference type="NCBIfam" id="TIGR00488">
    <property type="entry name" value="bis(5'-nucleosyl)-tetraphosphatase (symmetrical) YqeK"/>
    <property type="match status" value="1"/>
</dbReference>
<accession>A0A4R4ECF1</accession>
<dbReference type="InterPro" id="IPR003607">
    <property type="entry name" value="HD/PDEase_dom"/>
</dbReference>
<keyword evidence="2" id="KW-0479">Metal-binding</keyword>
<dbReference type="EMBL" id="SKFG01000010">
    <property type="protein sequence ID" value="TCZ77047.1"/>
    <property type="molecule type" value="Genomic_DNA"/>
</dbReference>
<dbReference type="InterPro" id="IPR005249">
    <property type="entry name" value="YqeK"/>
</dbReference>
<comment type="catalytic activity">
    <reaction evidence="6">
        <text>P(1),P(4)-bis(5'-adenosyl) tetraphosphate + H2O = 2 ADP + 2 H(+)</text>
        <dbReference type="Rhea" id="RHEA:24252"/>
        <dbReference type="ChEBI" id="CHEBI:15377"/>
        <dbReference type="ChEBI" id="CHEBI:15378"/>
        <dbReference type="ChEBI" id="CHEBI:58141"/>
        <dbReference type="ChEBI" id="CHEBI:456216"/>
        <dbReference type="EC" id="3.6.1.41"/>
    </reaction>
</comment>
<dbReference type="GO" id="GO:0000166">
    <property type="term" value="F:nucleotide binding"/>
    <property type="evidence" value="ECO:0007669"/>
    <property type="project" value="UniProtKB-KW"/>
</dbReference>
<organism evidence="8 9">
    <name type="scientific">Paenibacillus albiflavus</name>
    <dbReference type="NCBI Taxonomy" id="2545760"/>
    <lineage>
        <taxon>Bacteria</taxon>
        <taxon>Bacillati</taxon>
        <taxon>Bacillota</taxon>
        <taxon>Bacilli</taxon>
        <taxon>Bacillales</taxon>
        <taxon>Paenibacillaceae</taxon>
        <taxon>Paenibacillus</taxon>
    </lineage>
</organism>
<evidence type="ECO:0000256" key="1">
    <source>
        <dbReference type="ARBA" id="ARBA00012506"/>
    </source>
</evidence>
<keyword evidence="5" id="KW-0408">Iron</keyword>
<dbReference type="Gene3D" id="1.10.3210.10">
    <property type="entry name" value="Hypothetical protein af1432"/>
    <property type="match status" value="1"/>
</dbReference>
<name>A0A4R4ECF1_9BACL</name>
<dbReference type="AlphaFoldDB" id="A0A4R4ECF1"/>
<reference evidence="8 9" key="1">
    <citation type="submission" date="2019-03" db="EMBL/GenBank/DDBJ databases">
        <authorList>
            <person name="Kim M.K.M."/>
        </authorList>
    </citation>
    <scope>NUCLEOTIDE SEQUENCE [LARGE SCALE GENOMIC DNA]</scope>
    <source>
        <strain evidence="8 9">18JY21-1</strain>
    </source>
</reference>
<feature type="domain" description="HD" evidence="7">
    <location>
        <begin position="18"/>
        <end position="132"/>
    </location>
</feature>
<evidence type="ECO:0000256" key="3">
    <source>
        <dbReference type="ARBA" id="ARBA00022741"/>
    </source>
</evidence>
<keyword evidence="9" id="KW-1185">Reference proteome</keyword>
<evidence type="ECO:0000256" key="4">
    <source>
        <dbReference type="ARBA" id="ARBA00022801"/>
    </source>
</evidence>
<dbReference type="Proteomes" id="UP000295418">
    <property type="component" value="Unassembled WGS sequence"/>
</dbReference>
<gene>
    <name evidence="8" type="ORF">E0485_11295</name>
</gene>
<dbReference type="PROSITE" id="PS51831">
    <property type="entry name" value="HD"/>
    <property type="match status" value="1"/>
</dbReference>
<evidence type="ECO:0000313" key="8">
    <source>
        <dbReference type="EMBL" id="TCZ77047.1"/>
    </source>
</evidence>
<evidence type="ECO:0000256" key="5">
    <source>
        <dbReference type="ARBA" id="ARBA00023004"/>
    </source>
</evidence>
<evidence type="ECO:0000256" key="6">
    <source>
        <dbReference type="ARBA" id="ARBA00049417"/>
    </source>
</evidence>
<dbReference type="SMART" id="SM00471">
    <property type="entry name" value="HDc"/>
    <property type="match status" value="1"/>
</dbReference>
<dbReference type="OrthoDB" id="9782134at2"/>
<dbReference type="PANTHER" id="PTHR35795:SF1">
    <property type="entry name" value="BIS(5'-NUCLEOSYL)-TETRAPHOSPHATASE, SYMMETRICAL"/>
    <property type="match status" value="1"/>
</dbReference>
<dbReference type="EC" id="3.6.1.41" evidence="1"/>
<evidence type="ECO:0000313" key="9">
    <source>
        <dbReference type="Proteomes" id="UP000295418"/>
    </source>
</evidence>
<dbReference type="GO" id="GO:0046872">
    <property type="term" value="F:metal ion binding"/>
    <property type="evidence" value="ECO:0007669"/>
    <property type="project" value="UniProtKB-KW"/>
</dbReference>
<dbReference type="InterPro" id="IPR006674">
    <property type="entry name" value="HD_domain"/>
</dbReference>